<keyword evidence="3" id="KW-1185">Reference proteome</keyword>
<organism evidence="2 3">
    <name type="scientific">Shimia sagamensis</name>
    <dbReference type="NCBI Taxonomy" id="1566352"/>
    <lineage>
        <taxon>Bacteria</taxon>
        <taxon>Pseudomonadati</taxon>
        <taxon>Pseudomonadota</taxon>
        <taxon>Alphaproteobacteria</taxon>
        <taxon>Rhodobacterales</taxon>
        <taxon>Roseobacteraceae</taxon>
    </lineage>
</organism>
<protein>
    <submittedName>
        <fullName evidence="2">Metallopeptidase</fullName>
    </submittedName>
</protein>
<dbReference type="EMBL" id="FXTY01000006">
    <property type="protein sequence ID" value="SMP29377.1"/>
    <property type="molecule type" value="Genomic_DNA"/>
</dbReference>
<gene>
    <name evidence="2" type="ORF">SAMN06265373_106193</name>
</gene>
<dbReference type="InterPro" id="IPR025644">
    <property type="entry name" value="DUF4344"/>
</dbReference>
<evidence type="ECO:0000313" key="3">
    <source>
        <dbReference type="Proteomes" id="UP001157961"/>
    </source>
</evidence>
<sequence>MLRPLCTAAALALACPAQAELSFDTTSDDTIAYVESNLLGIFYHELGHALIDILGLPIFGQEEDAADVLSIFLIDAFYEEESAVQLAYDAAFGFLGEAEANSDIVFWDVHGPDLQRYYNTVCLFYGANPEEREDVAQDLGLPEERAEYCPDEYDQAAQSWGGALDEIVHDAGGQTLTFGDIEVENDGGSLTAEIVQAEVEALNQEFRLPEDLLISIVPCEEANAYYDPRRVEIVMCTEFADALVEMAPEM</sequence>
<comment type="caution">
    <text evidence="2">The sequence shown here is derived from an EMBL/GenBank/DDBJ whole genome shotgun (WGS) entry which is preliminary data.</text>
</comment>
<evidence type="ECO:0000313" key="2">
    <source>
        <dbReference type="EMBL" id="SMP29377.1"/>
    </source>
</evidence>
<name>A0ABY1PA92_9RHOB</name>
<dbReference type="RefSeq" id="WP_283427038.1">
    <property type="nucleotide sequence ID" value="NZ_FXTY01000006.1"/>
</dbReference>
<reference evidence="2 3" key="1">
    <citation type="submission" date="2017-05" db="EMBL/GenBank/DDBJ databases">
        <authorList>
            <person name="Varghese N."/>
            <person name="Submissions S."/>
        </authorList>
    </citation>
    <scope>NUCLEOTIDE SEQUENCE [LARGE SCALE GENOMIC DNA]</scope>
    <source>
        <strain evidence="2 3">DSM 29734</strain>
    </source>
</reference>
<dbReference type="Proteomes" id="UP001157961">
    <property type="component" value="Unassembled WGS sequence"/>
</dbReference>
<feature type="chain" id="PRO_5046839050" evidence="1">
    <location>
        <begin position="20"/>
        <end position="250"/>
    </location>
</feature>
<accession>A0ABY1PA92</accession>
<dbReference type="PROSITE" id="PS51257">
    <property type="entry name" value="PROKAR_LIPOPROTEIN"/>
    <property type="match status" value="1"/>
</dbReference>
<dbReference type="Pfam" id="PF14247">
    <property type="entry name" value="DUF4344"/>
    <property type="match status" value="2"/>
</dbReference>
<feature type="signal peptide" evidence="1">
    <location>
        <begin position="1"/>
        <end position="19"/>
    </location>
</feature>
<keyword evidence="1" id="KW-0732">Signal</keyword>
<evidence type="ECO:0000256" key="1">
    <source>
        <dbReference type="SAM" id="SignalP"/>
    </source>
</evidence>
<proteinExistence type="predicted"/>